<name>A0ACC2N9G9_9HYME</name>
<evidence type="ECO:0000313" key="2">
    <source>
        <dbReference type="Proteomes" id="UP001239111"/>
    </source>
</evidence>
<protein>
    <submittedName>
        <fullName evidence="1">Uncharacterized protein</fullName>
    </submittedName>
</protein>
<dbReference type="EMBL" id="CM056744">
    <property type="protein sequence ID" value="KAJ8667701.1"/>
    <property type="molecule type" value="Genomic_DNA"/>
</dbReference>
<reference evidence="1" key="1">
    <citation type="submission" date="2023-04" db="EMBL/GenBank/DDBJ databases">
        <title>A chromosome-level genome assembly of the parasitoid wasp Eretmocerus hayati.</title>
        <authorList>
            <person name="Zhong Y."/>
            <person name="Liu S."/>
            <person name="Liu Y."/>
        </authorList>
    </citation>
    <scope>NUCLEOTIDE SEQUENCE</scope>
    <source>
        <strain evidence="1">ZJU_SS_LIU_2023</strain>
    </source>
</reference>
<evidence type="ECO:0000313" key="1">
    <source>
        <dbReference type="EMBL" id="KAJ8667701.1"/>
    </source>
</evidence>
<sequence>MDYNPVPSDEMESVTVVADVVEIEGPYIEPVVSTATTSPISTSPIQPRNFPINDETHEPSKVLQPQSNSQVPAVVATRIVPSVVPKPNYLLRKMSTMMEEDSSDDLDNNCPNR</sequence>
<gene>
    <name evidence="1" type="ORF">QAD02_009364</name>
</gene>
<dbReference type="Proteomes" id="UP001239111">
    <property type="component" value="Chromosome 4"/>
</dbReference>
<proteinExistence type="predicted"/>
<accession>A0ACC2N9G9</accession>
<organism evidence="1 2">
    <name type="scientific">Eretmocerus hayati</name>
    <dbReference type="NCBI Taxonomy" id="131215"/>
    <lineage>
        <taxon>Eukaryota</taxon>
        <taxon>Metazoa</taxon>
        <taxon>Ecdysozoa</taxon>
        <taxon>Arthropoda</taxon>
        <taxon>Hexapoda</taxon>
        <taxon>Insecta</taxon>
        <taxon>Pterygota</taxon>
        <taxon>Neoptera</taxon>
        <taxon>Endopterygota</taxon>
        <taxon>Hymenoptera</taxon>
        <taxon>Apocrita</taxon>
        <taxon>Proctotrupomorpha</taxon>
        <taxon>Chalcidoidea</taxon>
        <taxon>Aphelinidae</taxon>
        <taxon>Aphelininae</taxon>
        <taxon>Eretmocerus</taxon>
    </lineage>
</organism>
<keyword evidence="2" id="KW-1185">Reference proteome</keyword>
<comment type="caution">
    <text evidence="1">The sequence shown here is derived from an EMBL/GenBank/DDBJ whole genome shotgun (WGS) entry which is preliminary data.</text>
</comment>